<dbReference type="Proteomes" id="UP000663860">
    <property type="component" value="Unassembled WGS sequence"/>
</dbReference>
<feature type="chain" id="PRO_5036222908" evidence="3">
    <location>
        <begin position="21"/>
        <end position="376"/>
    </location>
</feature>
<comment type="caution">
    <text evidence="4">The sequence shown here is derived from an EMBL/GenBank/DDBJ whole genome shotgun (WGS) entry which is preliminary data.</text>
</comment>
<evidence type="ECO:0000313" key="6">
    <source>
        <dbReference type="Proteomes" id="UP000663860"/>
    </source>
</evidence>
<evidence type="ECO:0000256" key="2">
    <source>
        <dbReference type="SAM" id="Phobius"/>
    </source>
</evidence>
<dbReference type="AlphaFoldDB" id="A0A813SDZ8"/>
<dbReference type="Proteomes" id="UP000663868">
    <property type="component" value="Unassembled WGS sequence"/>
</dbReference>
<keyword evidence="2" id="KW-0812">Transmembrane</keyword>
<keyword evidence="3" id="KW-0732">Signal</keyword>
<keyword evidence="2" id="KW-0472">Membrane</keyword>
<evidence type="ECO:0000313" key="4">
    <source>
        <dbReference type="EMBL" id="CAF0794779.1"/>
    </source>
</evidence>
<reference evidence="4" key="1">
    <citation type="submission" date="2021-02" db="EMBL/GenBank/DDBJ databases">
        <authorList>
            <person name="Nowell W R."/>
        </authorList>
    </citation>
    <scope>NUCLEOTIDE SEQUENCE</scope>
</reference>
<feature type="transmembrane region" description="Helical" evidence="2">
    <location>
        <begin position="307"/>
        <end position="332"/>
    </location>
</feature>
<evidence type="ECO:0000256" key="3">
    <source>
        <dbReference type="SAM" id="SignalP"/>
    </source>
</evidence>
<organism evidence="4 6">
    <name type="scientific">Adineta steineri</name>
    <dbReference type="NCBI Taxonomy" id="433720"/>
    <lineage>
        <taxon>Eukaryota</taxon>
        <taxon>Metazoa</taxon>
        <taxon>Spiralia</taxon>
        <taxon>Gnathifera</taxon>
        <taxon>Rotifera</taxon>
        <taxon>Eurotatoria</taxon>
        <taxon>Bdelloidea</taxon>
        <taxon>Adinetida</taxon>
        <taxon>Adinetidae</taxon>
        <taxon>Adineta</taxon>
    </lineage>
</organism>
<protein>
    <submittedName>
        <fullName evidence="4">Uncharacterized protein</fullName>
    </submittedName>
</protein>
<dbReference type="EMBL" id="CAJNOE010000041">
    <property type="protein sequence ID" value="CAF0794779.1"/>
    <property type="molecule type" value="Genomic_DNA"/>
</dbReference>
<proteinExistence type="predicted"/>
<feature type="signal peptide" evidence="3">
    <location>
        <begin position="1"/>
        <end position="20"/>
    </location>
</feature>
<accession>A0A813SDZ8</accession>
<gene>
    <name evidence="4" type="ORF">IZO911_LOCUS6602</name>
    <name evidence="5" type="ORF">KXQ929_LOCUS18474</name>
</gene>
<name>A0A813SDZ8_9BILA</name>
<dbReference type="EMBL" id="CAJOBB010001207">
    <property type="protein sequence ID" value="CAF3824784.1"/>
    <property type="molecule type" value="Genomic_DNA"/>
</dbReference>
<evidence type="ECO:0000256" key="1">
    <source>
        <dbReference type="SAM" id="MobiDB-lite"/>
    </source>
</evidence>
<keyword evidence="2" id="KW-1133">Transmembrane helix</keyword>
<feature type="region of interest" description="Disordered" evidence="1">
    <location>
        <begin position="355"/>
        <end position="376"/>
    </location>
</feature>
<evidence type="ECO:0000313" key="5">
    <source>
        <dbReference type="EMBL" id="CAF3824784.1"/>
    </source>
</evidence>
<sequence>MVLLIILYLTLPHAIYMSHSLVCYSCSGGQTCGTLFSPNSTHYKKVTSKENDPFSSCSITVTPEGLTIRDLVPSHTCRSSSYQFCCNENLCNSLPSPPLPALTSRKCAIGKCTMSNGICVDDFDYVTVLSSATESCSITYNKGVHYKSYINNCQATVKDVSHHINHLTNKPSIFCCNTPECNQEILTTVIKDSSLQCYTCDSRITGLKDCMILNESSPHVYKTKTSSLSEACATIIGREGQDAATGKKYPMFVIRTFISKCVTSKQLGKMSYGGATFEGRIECCTSHFCNTRTLNITKRHRIFSKKMLMIIGMIIGTLAVLAGIVIGGIHLVNKKKKKDKYGSCATKEPIEFSELSKHKSQRTTADTYPEASAAPS</sequence>